<comment type="caution">
    <text evidence="1">The sequence shown here is derived from an EMBL/GenBank/DDBJ whole genome shotgun (WGS) entry which is preliminary data.</text>
</comment>
<dbReference type="EMBL" id="CM051406">
    <property type="protein sequence ID" value="KAJ4703820.1"/>
    <property type="molecule type" value="Genomic_DNA"/>
</dbReference>
<evidence type="ECO:0000313" key="1">
    <source>
        <dbReference type="EMBL" id="KAJ4703820.1"/>
    </source>
</evidence>
<dbReference type="Proteomes" id="UP001164539">
    <property type="component" value="Chromosome 13"/>
</dbReference>
<proteinExistence type="predicted"/>
<organism evidence="1 2">
    <name type="scientific">Melia azedarach</name>
    <name type="common">Chinaberry tree</name>
    <dbReference type="NCBI Taxonomy" id="155640"/>
    <lineage>
        <taxon>Eukaryota</taxon>
        <taxon>Viridiplantae</taxon>
        <taxon>Streptophyta</taxon>
        <taxon>Embryophyta</taxon>
        <taxon>Tracheophyta</taxon>
        <taxon>Spermatophyta</taxon>
        <taxon>Magnoliopsida</taxon>
        <taxon>eudicotyledons</taxon>
        <taxon>Gunneridae</taxon>
        <taxon>Pentapetalae</taxon>
        <taxon>rosids</taxon>
        <taxon>malvids</taxon>
        <taxon>Sapindales</taxon>
        <taxon>Meliaceae</taxon>
        <taxon>Melia</taxon>
    </lineage>
</organism>
<keyword evidence="2" id="KW-1185">Reference proteome</keyword>
<evidence type="ECO:0000313" key="2">
    <source>
        <dbReference type="Proteomes" id="UP001164539"/>
    </source>
</evidence>
<gene>
    <name evidence="1" type="ORF">OWV82_023664</name>
</gene>
<reference evidence="1 2" key="1">
    <citation type="journal article" date="2023" name="Science">
        <title>Complex scaffold remodeling in plant triterpene biosynthesis.</title>
        <authorList>
            <person name="De La Pena R."/>
            <person name="Hodgson H."/>
            <person name="Liu J.C."/>
            <person name="Stephenson M.J."/>
            <person name="Martin A.C."/>
            <person name="Owen C."/>
            <person name="Harkess A."/>
            <person name="Leebens-Mack J."/>
            <person name="Jimenez L.E."/>
            <person name="Osbourn A."/>
            <person name="Sattely E.S."/>
        </authorList>
    </citation>
    <scope>NUCLEOTIDE SEQUENCE [LARGE SCALE GENOMIC DNA]</scope>
    <source>
        <strain evidence="2">cv. JPN11</strain>
        <tissue evidence="1">Leaf</tissue>
    </source>
</reference>
<protein>
    <submittedName>
        <fullName evidence="1">Beta-D-xylosidase</fullName>
    </submittedName>
</protein>
<name>A0ACC1WXB9_MELAZ</name>
<sequence>MYEWWSEALHGVSNVGRRTNTPPGTYFDYLVPGATSFPTVILTTASFNELLWKQIGQVVSTEARAMYNLGRAGLTFWSPNINVVRDPRWGRITETPGEDPFIVARYGVNYVRGLQDVEGQEKSTDLHPRPLKIAACCKHYAAYDLDSWRGFDRFHFDARVAEQDLVETFLLPFEVCVKEADVSSVMCSYNRVNGIPTCADPKFLNQTVRTKWNLHGYIVSDCDSLQVMVEQHKYLNDTKEDAVAQALKAGLDLDCGDYYTNFTESAVNQKKVTEAEINRSLNYLFIVLMRLGWFDGNPKYKSLGKNDICTPQNIELAAEAAREGIVLLKNDNGVLPLNNAMTKTIALVGPNANATLAMIGNYAGIPCRYISPLNGFSTYTKVNYATGCLDIACKDNNLFPQATDAAKNSDATIIIAGLDLSIEAEGLDRVNLLLPGFQTQLIEQVTAAARGPVILILMCAGGVDITFAKINPKIKSILWVGYPGEEGGQAIADVVFGKHNPGGKLPITWYQGNYVDQIPYTSMPLRPVNNLPGRTYKFFNGSVVMTLAEKVKQLGDTAPGVPRLGLPPYEWWNEALHGISNVNRKLNTPPGIYFDNFIPGTTSFPTVILTTASFNESLWKKIGQAVSTEARAMNNLGRAGLTFWSPNINVVRDPRWGRVTETPGEDPFTVGRYAENYVRGLQDVEGSENTTDLFTRPLKVSACCKHYTAYDVDKWKGIDREHFDAKVTEQDMVETFQPPFETCVREGDVGCAMCSYNQVNGIPTCADPKLLKQTIRDEWNLHGYIVSDCDSIQVMFEKQNFLNDTLEDDVARTLKAGLDLDCGFYYPNHTLSAVQKGKVKETDIDNSLKYLYVMLMRVGWFDGNPKYRSLGKNDICSKQNMELAAEAAREGLKNDDNTLPLDNAILKNLALVGPHANDTSAMFGNYAAVKAAKNADATVILVGLNLSVEAESLDRSHLYLPGYQTHLVKKVAKAAKGPVVLVIMSAGGVDISFAKNNNKIKAILWALYPGEEGGRAIADVVFGKYNPGGRLPPTWYEGNYVHKLPMTFMQLRPVGGKGYPGRPYKFFNGSTVAKDLVDRMTLAEKVKQIGDLAYGVPRLGLPLYEWWNKALHGISDFGRFTNIPPGTYFDSVVPGATSFPTVIVTTASFNETLWKKIGQVTELDMAETCQPPFETCVREGDVSNVMCSYNQVYGIPTYIVSNCDSVKAMVENQKLLNDSKEGAVVQTLKAGLWDAVETGRDPPPLRANPTIAQMKQYEEELLKKDKALTVLHSALADHVFTGIMALETAKEMKEAETIKVYSSKVMELVNQMRLLGEVIEQHKIVEKMLISLPEKFEAKVSAIEESHDLKKLTVVELISKLQVQEQRTSVRSESQTEGAFQAKHSSRSFNSKDDKRVFGDKSHRGKVVEAEQRELGKGRFPPCSHCKKTNHHETSCWKKAQCRVCKKIGHIAKYCKLKRQQNQHFSPQQTDQKQQANVMEEKQPEDHIFMAVLSSEAPDKHSWLLDSGCTNRMTSNSEYFSTLDTTVRVPVRLGNGDVIESTGKGTISIPTSKGIKFINDVLLVPNLDQNLLSVGQMMHKGYSLFFKDKACVISDSSGDKVVVVPMIDKSFIIHWHSNISLACKIVVDESWLWHKRLLCIWKSELPRGCANIACHNDSSILKAIKAAKNANATVILVGLDLSVEAEGLDRNDLHLPGNQNRLIKNAAKASKGPVILIIMSAGGVDISFAKNNSKIKAILWAGYPEEEGGRAIADVVFGTYNPGKRKILLYFQSKSIVLLCI</sequence>
<accession>A0ACC1WXB9</accession>